<organism evidence="14 15">
    <name type="scientific">Fasciola hepatica</name>
    <name type="common">Liver fluke</name>
    <dbReference type="NCBI Taxonomy" id="6192"/>
    <lineage>
        <taxon>Eukaryota</taxon>
        <taxon>Metazoa</taxon>
        <taxon>Spiralia</taxon>
        <taxon>Lophotrochozoa</taxon>
        <taxon>Platyhelminthes</taxon>
        <taxon>Trematoda</taxon>
        <taxon>Digenea</taxon>
        <taxon>Plagiorchiida</taxon>
        <taxon>Echinostomata</taxon>
        <taxon>Echinostomatoidea</taxon>
        <taxon>Fasciolidae</taxon>
        <taxon>Fasciola</taxon>
    </lineage>
</organism>
<keyword evidence="9 11" id="KW-0739">Sodium transport</keyword>
<name>A0A4E0RGY9_FASHE</name>
<protein>
    <submittedName>
        <fullName evidence="14">FMRFamide activated amiloride sensitive sodium</fullName>
    </submittedName>
</protein>
<gene>
    <name evidence="14" type="ORF">D915_002226</name>
</gene>
<dbReference type="GO" id="GO:0005886">
    <property type="term" value="C:plasma membrane"/>
    <property type="evidence" value="ECO:0007669"/>
    <property type="project" value="TreeGrafter"/>
</dbReference>
<keyword evidence="2 11" id="KW-0813">Transport</keyword>
<evidence type="ECO:0000256" key="11">
    <source>
        <dbReference type="RuleBase" id="RU000679"/>
    </source>
</evidence>
<keyword evidence="15" id="KW-1185">Reference proteome</keyword>
<evidence type="ECO:0000313" key="14">
    <source>
        <dbReference type="EMBL" id="THD26866.1"/>
    </source>
</evidence>
<reference evidence="14" key="1">
    <citation type="submission" date="2019-03" db="EMBL/GenBank/DDBJ databases">
        <title>Improved annotation for the trematode Fasciola hepatica.</title>
        <authorList>
            <person name="Choi Y.-J."/>
            <person name="Martin J."/>
            <person name="Mitreva M."/>
        </authorList>
    </citation>
    <scope>NUCLEOTIDE SEQUENCE [LARGE SCALE GENOMIC DNA]</scope>
</reference>
<feature type="transmembrane region" description="Helical" evidence="13">
    <location>
        <begin position="123"/>
        <end position="144"/>
    </location>
</feature>
<evidence type="ECO:0000256" key="10">
    <source>
        <dbReference type="ARBA" id="ARBA00023303"/>
    </source>
</evidence>
<evidence type="ECO:0000256" key="3">
    <source>
        <dbReference type="ARBA" id="ARBA00022461"/>
    </source>
</evidence>
<evidence type="ECO:0000256" key="13">
    <source>
        <dbReference type="SAM" id="Phobius"/>
    </source>
</evidence>
<dbReference type="Pfam" id="PF00858">
    <property type="entry name" value="ASC"/>
    <property type="match status" value="1"/>
</dbReference>
<evidence type="ECO:0000256" key="5">
    <source>
        <dbReference type="ARBA" id="ARBA00022989"/>
    </source>
</evidence>
<keyword evidence="3 11" id="KW-0894">Sodium channel</keyword>
<comment type="caution">
    <text evidence="14">The sequence shown here is derived from an EMBL/GenBank/DDBJ whole genome shotgun (WGS) entry which is preliminary data.</text>
</comment>
<dbReference type="PRINTS" id="PR01078">
    <property type="entry name" value="AMINACHANNEL"/>
</dbReference>
<keyword evidence="7 11" id="KW-0406">Ion transport</keyword>
<proteinExistence type="inferred from homology"/>
<dbReference type="PANTHER" id="PTHR11690:SF248">
    <property type="entry name" value="PICKPOCKET 17, ISOFORM A"/>
    <property type="match status" value="1"/>
</dbReference>
<comment type="similarity">
    <text evidence="11">Belongs to the amiloride-sensitive sodium channel (TC 1.A.6) family.</text>
</comment>
<evidence type="ECO:0000256" key="6">
    <source>
        <dbReference type="ARBA" id="ARBA00023053"/>
    </source>
</evidence>
<dbReference type="InterPro" id="IPR001873">
    <property type="entry name" value="ENaC"/>
</dbReference>
<evidence type="ECO:0000256" key="4">
    <source>
        <dbReference type="ARBA" id="ARBA00022692"/>
    </source>
</evidence>
<feature type="compositionally biased region" description="Basic and acidic residues" evidence="12">
    <location>
        <begin position="777"/>
        <end position="789"/>
    </location>
</feature>
<dbReference type="Gene3D" id="2.60.470.10">
    <property type="entry name" value="Acid-sensing ion channels like domains"/>
    <property type="match status" value="1"/>
</dbReference>
<dbReference type="AlphaFoldDB" id="A0A4E0RGY9"/>
<evidence type="ECO:0000256" key="12">
    <source>
        <dbReference type="SAM" id="MobiDB-lite"/>
    </source>
</evidence>
<keyword evidence="8 13" id="KW-0472">Membrane</keyword>
<accession>A0A4E0RGY9</accession>
<dbReference type="EMBL" id="JXXN02000604">
    <property type="protein sequence ID" value="THD26866.1"/>
    <property type="molecule type" value="Genomic_DNA"/>
</dbReference>
<evidence type="ECO:0000256" key="2">
    <source>
        <dbReference type="ARBA" id="ARBA00022448"/>
    </source>
</evidence>
<evidence type="ECO:0000256" key="8">
    <source>
        <dbReference type="ARBA" id="ARBA00023136"/>
    </source>
</evidence>
<evidence type="ECO:0000313" key="15">
    <source>
        <dbReference type="Proteomes" id="UP000230066"/>
    </source>
</evidence>
<keyword evidence="4 11" id="KW-0812">Transmembrane</keyword>
<dbReference type="Gene3D" id="1.10.287.770">
    <property type="entry name" value="YojJ-like"/>
    <property type="match status" value="1"/>
</dbReference>
<evidence type="ECO:0000256" key="1">
    <source>
        <dbReference type="ARBA" id="ARBA00004141"/>
    </source>
</evidence>
<evidence type="ECO:0000256" key="7">
    <source>
        <dbReference type="ARBA" id="ARBA00023065"/>
    </source>
</evidence>
<dbReference type="Proteomes" id="UP000230066">
    <property type="component" value="Unassembled WGS sequence"/>
</dbReference>
<keyword evidence="5 13" id="KW-1133">Transmembrane helix</keyword>
<evidence type="ECO:0000256" key="9">
    <source>
        <dbReference type="ARBA" id="ARBA00023201"/>
    </source>
</evidence>
<sequence length="797" mass="91286">MKRPSYDHQSICSPLNSNYDAFVHNSTKLCHLCHLIRCDLDELNRCTRTPDGNINRPAYDSELHSLRPTVPQSVDASAIAPHGGQGNQHMAQIVCEELRRFCENTTIRGLPRIVRAHNRPLRLLWSTLVCILVLGCFICMFFLARQYLEYNVIHPPRVLRHTSSPFPAVTVCNLRPISPDGMRYMKTKGWKTPRQFVQDFAYYVQHLYFEKKRFAEYSAASAAFSLAGFLESLTDDNERRKLGYQNDKLVTKCQMTYLNGSKPVAARCDTRGRWRKFIHPQYLNCATFEPYRELRATTTSIEMYVYLDELTDHAFCPDCFSTEVKSQLSGALIVIHAADRLPNVNDKSINLKPGSLTEIRLSTVENVQKMPPYGRCSPELPESLQLYDTEYAYSEYACRESTIQNNIIQRCGCYSMEYPYNEKAGYEPCGRLPRFVNQSSCSATGLRNQSNSDDIEACTRETELFLKRIMCKRTITESSFHGAVSACTMPCAFYSYEAEQSTSSWPTKAWQLTFLNSSHNRRLGVFQGPEFDVYRRAQQLAEAGNETAAIHILEGVNLLERNLLAVLINRPNFDVRKVEEKEVLSLTSLLSQTGGLFSIWMGLSMISLGEIFEFIMRCYVKVRHARQSRQVSLSRKRGNKTPADVHLLGDTTKHALIDTSDTIRQKVSVENPDQNVFPSSAQMNLPPNTELSSTHIQTMVRHANDYRTPFLTDVHENHLLWINFLMYVKHVRTCSRCIRTGFTCFERHNLPANHMFRSQSSSELITPVENEHIPFKGYEQRNPEEDSTSHRNMGNSL</sequence>
<keyword evidence="6" id="KW-0915">Sodium</keyword>
<dbReference type="PANTHER" id="PTHR11690">
    <property type="entry name" value="AMILORIDE-SENSITIVE SODIUM CHANNEL-RELATED"/>
    <property type="match status" value="1"/>
</dbReference>
<keyword evidence="10 11" id="KW-0407">Ion channel</keyword>
<feature type="region of interest" description="Disordered" evidence="12">
    <location>
        <begin position="777"/>
        <end position="797"/>
    </location>
</feature>
<dbReference type="GO" id="GO:0015280">
    <property type="term" value="F:ligand-gated sodium channel activity"/>
    <property type="evidence" value="ECO:0007669"/>
    <property type="project" value="TreeGrafter"/>
</dbReference>
<comment type="subcellular location">
    <subcellularLocation>
        <location evidence="1">Membrane</location>
        <topology evidence="1">Multi-pass membrane protein</topology>
    </subcellularLocation>
</comment>